<dbReference type="RefSeq" id="WP_192506772.1">
    <property type="nucleotide sequence ID" value="NZ_AQGV01000012.1"/>
</dbReference>
<comment type="caution">
    <text evidence="2">The sequence shown here is derived from an EMBL/GenBank/DDBJ whole genome shotgun (WGS) entry which is preliminary data.</text>
</comment>
<keyword evidence="3" id="KW-1185">Reference proteome</keyword>
<evidence type="ECO:0008006" key="4">
    <source>
        <dbReference type="Google" id="ProtNLM"/>
    </source>
</evidence>
<evidence type="ECO:0000256" key="1">
    <source>
        <dbReference type="SAM" id="MobiDB-lite"/>
    </source>
</evidence>
<evidence type="ECO:0000313" key="3">
    <source>
        <dbReference type="Proteomes" id="UP000615755"/>
    </source>
</evidence>
<reference evidence="2 3" key="1">
    <citation type="submission" date="2015-03" db="EMBL/GenBank/DDBJ databases">
        <title>Genome sequence of Pseudoalteromonas aurantia.</title>
        <authorList>
            <person name="Xie B.-B."/>
            <person name="Rong J.-C."/>
            <person name="Qin Q.-L."/>
            <person name="Zhang Y.-Z."/>
        </authorList>
    </citation>
    <scope>NUCLEOTIDE SEQUENCE [LARGE SCALE GENOMIC DNA]</scope>
    <source>
        <strain evidence="2 3">208</strain>
    </source>
</reference>
<proteinExistence type="predicted"/>
<evidence type="ECO:0000313" key="2">
    <source>
        <dbReference type="EMBL" id="MBE0367332.1"/>
    </source>
</evidence>
<feature type="compositionally biased region" description="Polar residues" evidence="1">
    <location>
        <begin position="1"/>
        <end position="13"/>
    </location>
</feature>
<gene>
    <name evidence="2" type="ORF">PAUR_a0677</name>
</gene>
<feature type="region of interest" description="Disordered" evidence="1">
    <location>
        <begin position="1"/>
        <end position="25"/>
    </location>
</feature>
<protein>
    <recommendedName>
        <fullName evidence="4">SHOCT domain-containing protein</fullName>
    </recommendedName>
</protein>
<feature type="region of interest" description="Disordered" evidence="1">
    <location>
        <begin position="121"/>
        <end position="146"/>
    </location>
</feature>
<dbReference type="EMBL" id="AQGV01000012">
    <property type="protein sequence ID" value="MBE0367332.1"/>
    <property type="molecule type" value="Genomic_DNA"/>
</dbReference>
<accession>A0ABR9E8L0</accession>
<sequence>MLLFRSTTESSFQVKPAPQREKMHEQERQEFAKEMASYTPSETTKSFQNKNVSVYTKDESFLGQMKEALLLGRMGVSKEKIDELRSKLDELDKLLASGSISQKEYQQQRELIEKEIAQEYQKGAKEEGGLESKQQHSKKKDNDSAR</sequence>
<dbReference type="Proteomes" id="UP000615755">
    <property type="component" value="Unassembled WGS sequence"/>
</dbReference>
<name>A0ABR9E8L0_9GAMM</name>
<organism evidence="2 3">
    <name type="scientific">Pseudoalteromonas aurantia 208</name>
    <dbReference type="NCBI Taxonomy" id="1314867"/>
    <lineage>
        <taxon>Bacteria</taxon>
        <taxon>Pseudomonadati</taxon>
        <taxon>Pseudomonadota</taxon>
        <taxon>Gammaproteobacteria</taxon>
        <taxon>Alteromonadales</taxon>
        <taxon>Pseudoalteromonadaceae</taxon>
        <taxon>Pseudoalteromonas</taxon>
    </lineage>
</organism>